<dbReference type="InterPro" id="IPR013519">
    <property type="entry name" value="Int_alpha_beta-p"/>
</dbReference>
<dbReference type="InterPro" id="IPR028994">
    <property type="entry name" value="Integrin_alpha_N"/>
</dbReference>
<keyword evidence="10 13" id="KW-0675">Receptor</keyword>
<evidence type="ECO:0000256" key="12">
    <source>
        <dbReference type="PROSITE-ProRule" id="PRU00803"/>
    </source>
</evidence>
<feature type="domain" description="Integrin alpha first immunoglubulin-like" evidence="15">
    <location>
        <begin position="515"/>
        <end position="685"/>
    </location>
</feature>
<dbReference type="InterPro" id="IPR018184">
    <property type="entry name" value="Integrin_alpha_C_CS"/>
</dbReference>
<dbReference type="InterPro" id="IPR048285">
    <property type="entry name" value="Integrin_alpha_Ig-like_2"/>
</dbReference>
<keyword evidence="3 13" id="KW-0812">Transmembrane</keyword>
<dbReference type="Gene3D" id="1.20.5.930">
    <property type="entry name" value="Bicelle-embedded integrin alpha(iib) transmembrane segment"/>
    <property type="match status" value="1"/>
</dbReference>
<feature type="chain" id="PRO_5038159956" evidence="13">
    <location>
        <begin position="21"/>
        <end position="1159"/>
    </location>
</feature>
<keyword evidence="8 13" id="KW-0401">Integrin</keyword>
<evidence type="ECO:0000256" key="2">
    <source>
        <dbReference type="ARBA" id="ARBA00008054"/>
    </source>
</evidence>
<comment type="similarity">
    <text evidence="2 13">Belongs to the integrin alpha chain family.</text>
</comment>
<sequence>MKLYYSALCWLCLQLFLAEGFNLDTNVPIFKLGAADTYFGYSVAQHFKGDDPVLLVGAPKAQSGQVGTDQAGAIFSCPLSTAHSNYSARGDEWCRQEQVEYAVDEPEDGSTASNPYNERPATINGREVHYEGKNQQQLGSVIATSGKRDSRVVVCAPLLRYHNTSAYTDGTCYVLDSSMRQTSIIHTCSSFDHEDRHNKFGACMEGFSAHVDQAMDMVATGLPGARKWTGGVFSRLYPPNQFDIIRDRWTMDVDKERDGVRAALAAHDYLGFSVKIGRFGFWYEDGNNVTVVSGATRYDQTGAVLFLPFCKKYNSSGTMNDLTLLDDHFMLTGTKLGSAFGYAIEVLDINNDGFDDLLVGAPFHYVEDDEGAWGGAVFVYFSRGVHQTRENNAAVFFEPVQLRAKGAHTQFGLSITKLGDIDKDEFHLNDFAVGAPFAKDGRGTVFIFHGARRLEEFSAEPAQIIDAEDLASYPQKKPLTTFGFSLSGGSDLDGNGYPDLLIGAFGSDAAILLRSRPVINVEAGALGIEVELDKDQNVGGCPSDAQTCFEFQTELRVRQDPNDKNSAKLVDLSSNVFLCKLQVIPYKTGVAPRARLVRATNGANEFEWKCGRYADQTPQKESHRVYISDGNRDWLNPLKFRFSVEILDKQVPEQPADGTPFTNLNRFPVLNQRGAKEEFSIAFNKKCGSDKVCESDLVMDCTLPDLAIEAGGMYVKQVGEKATIDIRFRVSNMAERAYETVLYVSYDSNEMDVPELRKNVSKGSINLGDYGQDMVTVLLGNPLEEKADLSFELSFRLARGKSEGLGKALVFTAVVNSTSEEKQPDNNACSLSVRVIKRAELELTGVSSPDVVRYGGDVVGESAIDLEEDIGPMVKHRYTVTNHGPWSVSNVSVEIDWPYEVQSVFPKGKWALYLIEMPTISTTKLDGGTEVRYCSIDLPLERVNPIGVKVNTIYALAPPSQKQRKRPARSVTMNNVDDATPSEGKRVRAPRELRIKPKYVREKTGEEVLVVEVSCEEKTAKCFPIRCHFDFIDPDVASIIDIRARLWNSTFVEDYRDVEYVAVASNGRIITDPRQGIEEDQRNNFASVSTHAYPDLPQIADTAPVPWWAIAVAVAIGIFILLLIVFACWRCGFFKRNRPDQPTLYKAEFHHTQEEWAEG</sequence>
<dbReference type="GO" id="GO:0008305">
    <property type="term" value="C:integrin complex"/>
    <property type="evidence" value="ECO:0007669"/>
    <property type="project" value="InterPro"/>
</dbReference>
<dbReference type="GO" id="GO:0033627">
    <property type="term" value="P:cell adhesion mediated by integrin"/>
    <property type="evidence" value="ECO:0007669"/>
    <property type="project" value="TreeGrafter"/>
</dbReference>
<evidence type="ECO:0000256" key="5">
    <source>
        <dbReference type="ARBA" id="ARBA00022737"/>
    </source>
</evidence>
<feature type="repeat" description="FG-GAP" evidence="12">
    <location>
        <begin position="398"/>
        <end position="457"/>
    </location>
</feature>
<keyword evidence="7 13" id="KW-1133">Transmembrane helix</keyword>
<feature type="repeat" description="FG-GAP" evidence="12">
    <location>
        <begin position="326"/>
        <end position="389"/>
    </location>
</feature>
<keyword evidence="9 13" id="KW-0472">Membrane</keyword>
<evidence type="ECO:0000256" key="11">
    <source>
        <dbReference type="ARBA" id="ARBA00023180"/>
    </source>
</evidence>
<feature type="domain" description="Integrin alpha third immunoglobulin-like" evidence="17">
    <location>
        <begin position="841"/>
        <end position="1094"/>
    </location>
</feature>
<dbReference type="PRINTS" id="PR01185">
    <property type="entry name" value="INTEGRINA"/>
</dbReference>
<dbReference type="InterPro" id="IPR048286">
    <property type="entry name" value="Integrin_alpha_Ig-like_3"/>
</dbReference>
<evidence type="ECO:0000259" key="16">
    <source>
        <dbReference type="Pfam" id="PF20805"/>
    </source>
</evidence>
<evidence type="ECO:0000256" key="1">
    <source>
        <dbReference type="ARBA" id="ARBA00004479"/>
    </source>
</evidence>
<dbReference type="PROSITE" id="PS51470">
    <property type="entry name" value="FG_GAP"/>
    <property type="match status" value="4"/>
</dbReference>
<keyword evidence="18" id="KW-1185">Reference proteome</keyword>
<evidence type="ECO:0000256" key="7">
    <source>
        <dbReference type="ARBA" id="ARBA00022989"/>
    </source>
</evidence>
<feature type="domain" description="Integrin alpha second immunoglobulin-like" evidence="16">
    <location>
        <begin position="687"/>
        <end position="835"/>
    </location>
</feature>
<feature type="repeat" description="FG-GAP" evidence="12">
    <location>
        <begin position="468"/>
        <end position="530"/>
    </location>
</feature>
<dbReference type="Pfam" id="PF08441">
    <property type="entry name" value="Integrin_A_Ig_1"/>
    <property type="match status" value="1"/>
</dbReference>
<dbReference type="GO" id="GO:0007160">
    <property type="term" value="P:cell-matrix adhesion"/>
    <property type="evidence" value="ECO:0007669"/>
    <property type="project" value="TreeGrafter"/>
</dbReference>
<comment type="subcellular location">
    <subcellularLocation>
        <location evidence="1 13">Membrane</location>
        <topology evidence="1 13">Single-pass type I membrane protein</topology>
    </subcellularLocation>
</comment>
<dbReference type="GO" id="GO:0009897">
    <property type="term" value="C:external side of plasma membrane"/>
    <property type="evidence" value="ECO:0007669"/>
    <property type="project" value="TreeGrafter"/>
</dbReference>
<dbReference type="SUPFAM" id="SSF69318">
    <property type="entry name" value="Integrin alpha N-terminal domain"/>
    <property type="match status" value="1"/>
</dbReference>
<proteinExistence type="inferred from homology"/>
<reference evidence="19" key="1">
    <citation type="submission" date="2022-11" db="UniProtKB">
        <authorList>
            <consortium name="WormBaseParasite"/>
        </authorList>
    </citation>
    <scope>IDENTIFICATION</scope>
</reference>
<protein>
    <submittedName>
        <fullName evidence="19">Integrin alpha-2 domain-containing protein</fullName>
    </submittedName>
</protein>
<dbReference type="InterPro" id="IPR013649">
    <property type="entry name" value="Integrin_alpha_Ig-like_1"/>
</dbReference>
<evidence type="ECO:0000256" key="14">
    <source>
        <dbReference type="SAM" id="MobiDB-lite"/>
    </source>
</evidence>
<evidence type="ECO:0000256" key="4">
    <source>
        <dbReference type="ARBA" id="ARBA00022729"/>
    </source>
</evidence>
<dbReference type="WBParaSite" id="PSAMB.scaffold132size74629.g2720.t1">
    <property type="protein sequence ID" value="PSAMB.scaffold132size74629.g2720.t1"/>
    <property type="gene ID" value="PSAMB.scaffold132size74629.g2720"/>
</dbReference>
<dbReference type="InterPro" id="IPR000413">
    <property type="entry name" value="Integrin_alpha"/>
</dbReference>
<feature type="region of interest" description="Disordered" evidence="14">
    <location>
        <begin position="961"/>
        <end position="986"/>
    </location>
</feature>
<dbReference type="InterPro" id="IPR013517">
    <property type="entry name" value="FG-GAP"/>
</dbReference>
<dbReference type="Pfam" id="PF20806">
    <property type="entry name" value="Integrin_A_Ig_3"/>
    <property type="match status" value="1"/>
</dbReference>
<feature type="repeat" description="FG-GAP" evidence="12">
    <location>
        <begin position="25"/>
        <end position="86"/>
    </location>
</feature>
<keyword evidence="11" id="KW-0325">Glycoprotein</keyword>
<feature type="signal peptide" evidence="13">
    <location>
        <begin position="1"/>
        <end position="20"/>
    </location>
</feature>
<dbReference type="GO" id="GO:0098609">
    <property type="term" value="P:cell-cell adhesion"/>
    <property type="evidence" value="ECO:0007669"/>
    <property type="project" value="TreeGrafter"/>
</dbReference>
<dbReference type="SUPFAM" id="SSF69179">
    <property type="entry name" value="Integrin domains"/>
    <property type="match status" value="2"/>
</dbReference>
<dbReference type="GO" id="GO:0007229">
    <property type="term" value="P:integrin-mediated signaling pathway"/>
    <property type="evidence" value="ECO:0007669"/>
    <property type="project" value="UniProtKB-KW"/>
</dbReference>
<dbReference type="GO" id="GO:0005178">
    <property type="term" value="F:integrin binding"/>
    <property type="evidence" value="ECO:0007669"/>
    <property type="project" value="TreeGrafter"/>
</dbReference>
<evidence type="ECO:0000313" key="18">
    <source>
        <dbReference type="Proteomes" id="UP000887566"/>
    </source>
</evidence>
<keyword evidence="4 13" id="KW-0732">Signal</keyword>
<accession>A0A914UX00</accession>
<evidence type="ECO:0000256" key="8">
    <source>
        <dbReference type="ARBA" id="ARBA00023037"/>
    </source>
</evidence>
<feature type="transmembrane region" description="Helical" evidence="13">
    <location>
        <begin position="1107"/>
        <end position="1129"/>
    </location>
</feature>
<dbReference type="SMART" id="SM00191">
    <property type="entry name" value="Int_alpha"/>
    <property type="match status" value="4"/>
</dbReference>
<dbReference type="InterPro" id="IPR032695">
    <property type="entry name" value="Integrin_dom_sf"/>
</dbReference>
<dbReference type="Gene3D" id="2.60.40.1530">
    <property type="entry name" value="ntegrin, alpha v. Chain A, domain 4"/>
    <property type="match status" value="1"/>
</dbReference>
<name>A0A914UX00_9BILA</name>
<evidence type="ECO:0000256" key="9">
    <source>
        <dbReference type="ARBA" id="ARBA00023136"/>
    </source>
</evidence>
<dbReference type="PANTHER" id="PTHR23220:SF122">
    <property type="entry name" value="INTEGRIN ALPHA-PS1"/>
    <property type="match status" value="1"/>
</dbReference>
<dbReference type="Gene3D" id="2.130.10.130">
    <property type="entry name" value="Integrin alpha, N-terminal"/>
    <property type="match status" value="1"/>
</dbReference>
<evidence type="ECO:0000256" key="6">
    <source>
        <dbReference type="ARBA" id="ARBA00022889"/>
    </source>
</evidence>
<dbReference type="Proteomes" id="UP000887566">
    <property type="component" value="Unplaced"/>
</dbReference>
<dbReference type="PANTHER" id="PTHR23220">
    <property type="entry name" value="INTEGRIN ALPHA"/>
    <property type="match status" value="1"/>
</dbReference>
<dbReference type="PROSITE" id="PS00242">
    <property type="entry name" value="INTEGRIN_ALPHA"/>
    <property type="match status" value="1"/>
</dbReference>
<evidence type="ECO:0000256" key="10">
    <source>
        <dbReference type="ARBA" id="ARBA00023170"/>
    </source>
</evidence>
<dbReference type="Gene3D" id="2.60.40.1460">
    <property type="entry name" value="Integrin domains. Chain A, domain 2"/>
    <property type="match status" value="1"/>
</dbReference>
<evidence type="ECO:0000259" key="17">
    <source>
        <dbReference type="Pfam" id="PF20806"/>
    </source>
</evidence>
<dbReference type="Pfam" id="PF20805">
    <property type="entry name" value="Integrin_A_Ig_2"/>
    <property type="match status" value="1"/>
</dbReference>
<evidence type="ECO:0000313" key="19">
    <source>
        <dbReference type="WBParaSite" id="PSAMB.scaffold132size74629.g2720.t1"/>
    </source>
</evidence>
<organism evidence="18 19">
    <name type="scientific">Plectus sambesii</name>
    <dbReference type="NCBI Taxonomy" id="2011161"/>
    <lineage>
        <taxon>Eukaryota</taxon>
        <taxon>Metazoa</taxon>
        <taxon>Ecdysozoa</taxon>
        <taxon>Nematoda</taxon>
        <taxon>Chromadorea</taxon>
        <taxon>Plectida</taxon>
        <taxon>Plectina</taxon>
        <taxon>Plectoidea</taxon>
        <taxon>Plectidae</taxon>
        <taxon>Plectus</taxon>
    </lineage>
</organism>
<keyword evidence="6 13" id="KW-0130">Cell adhesion</keyword>
<evidence type="ECO:0000256" key="3">
    <source>
        <dbReference type="ARBA" id="ARBA00022692"/>
    </source>
</evidence>
<evidence type="ECO:0000259" key="15">
    <source>
        <dbReference type="Pfam" id="PF08441"/>
    </source>
</evidence>
<evidence type="ECO:0000256" key="13">
    <source>
        <dbReference type="RuleBase" id="RU003762"/>
    </source>
</evidence>
<dbReference type="GO" id="GO:0048513">
    <property type="term" value="P:animal organ development"/>
    <property type="evidence" value="ECO:0007669"/>
    <property type="project" value="UniProtKB-ARBA"/>
</dbReference>
<dbReference type="AlphaFoldDB" id="A0A914UX00"/>
<keyword evidence="5" id="KW-0677">Repeat</keyword>
<dbReference type="Pfam" id="PF01839">
    <property type="entry name" value="FG-GAP"/>
    <property type="match status" value="1"/>
</dbReference>
<dbReference type="Gene3D" id="2.60.40.1510">
    <property type="entry name" value="ntegrin, alpha v. Chain A, domain 3"/>
    <property type="match status" value="1"/>
</dbReference>
<dbReference type="Pfam" id="PF00357">
    <property type="entry name" value="Integrin_alpha"/>
    <property type="match status" value="1"/>
</dbReference>